<organism evidence="2 3">
    <name type="scientific">Pristionchus entomophagus</name>
    <dbReference type="NCBI Taxonomy" id="358040"/>
    <lineage>
        <taxon>Eukaryota</taxon>
        <taxon>Metazoa</taxon>
        <taxon>Ecdysozoa</taxon>
        <taxon>Nematoda</taxon>
        <taxon>Chromadorea</taxon>
        <taxon>Rhabditida</taxon>
        <taxon>Rhabditina</taxon>
        <taxon>Diplogasteromorpha</taxon>
        <taxon>Diplogasteroidea</taxon>
        <taxon>Neodiplogasteridae</taxon>
        <taxon>Pristionchus</taxon>
    </lineage>
</organism>
<dbReference type="Pfam" id="PF10326">
    <property type="entry name" value="7TM_GPCR_Str"/>
    <property type="match status" value="1"/>
</dbReference>
<dbReference type="SUPFAM" id="SSF81321">
    <property type="entry name" value="Family A G protein-coupled receptor-like"/>
    <property type="match status" value="1"/>
</dbReference>
<dbReference type="PANTHER" id="PTHR22943">
    <property type="entry name" value="7-TRANSMEMBRANE DOMAIN RECEPTOR C.ELEGANS"/>
    <property type="match status" value="1"/>
</dbReference>
<reference evidence="2" key="1">
    <citation type="submission" date="2023-10" db="EMBL/GenBank/DDBJ databases">
        <title>Genome assembly of Pristionchus species.</title>
        <authorList>
            <person name="Yoshida K."/>
            <person name="Sommer R.J."/>
        </authorList>
    </citation>
    <scope>NUCLEOTIDE SEQUENCE</scope>
    <source>
        <strain evidence="2">RS0144</strain>
    </source>
</reference>
<evidence type="ECO:0000313" key="3">
    <source>
        <dbReference type="Proteomes" id="UP001432027"/>
    </source>
</evidence>
<keyword evidence="1" id="KW-0812">Transmembrane</keyword>
<proteinExistence type="predicted"/>
<dbReference type="Proteomes" id="UP001432027">
    <property type="component" value="Unassembled WGS sequence"/>
</dbReference>
<feature type="non-terminal residue" evidence="2">
    <location>
        <position position="128"/>
    </location>
</feature>
<keyword evidence="3" id="KW-1185">Reference proteome</keyword>
<comment type="caution">
    <text evidence="2">The sequence shown here is derived from an EMBL/GenBank/DDBJ whole genome shotgun (WGS) entry which is preliminary data.</text>
</comment>
<sequence length="128" mass="13970">EFYNIDLFASNKPGYLALTFWTLNSKGEKQLIPRSLYTIVCASAVALATGAVIVLCTVRIIRELRANESMVSTLSPVTKRLQKQLFTTLLVQTIFPCFTSYLPVVTVFAVPLTGISLGGVGTVCVMFT</sequence>
<gene>
    <name evidence="2" type="ORF">PENTCL1PPCAC_9506</name>
</gene>
<feature type="non-terminal residue" evidence="2">
    <location>
        <position position="1"/>
    </location>
</feature>
<accession>A0AAV5SVV9</accession>
<feature type="transmembrane region" description="Helical" evidence="1">
    <location>
        <begin position="85"/>
        <end position="102"/>
    </location>
</feature>
<dbReference type="AlphaFoldDB" id="A0AAV5SVV9"/>
<dbReference type="PANTHER" id="PTHR22943:SF248">
    <property type="entry name" value="SEVEN TM RECEPTOR"/>
    <property type="match status" value="1"/>
</dbReference>
<name>A0AAV5SVV9_9BILA</name>
<keyword evidence="1" id="KW-0472">Membrane</keyword>
<feature type="transmembrane region" description="Helical" evidence="1">
    <location>
        <begin position="36"/>
        <end position="61"/>
    </location>
</feature>
<keyword evidence="1" id="KW-1133">Transmembrane helix</keyword>
<evidence type="ECO:0000313" key="2">
    <source>
        <dbReference type="EMBL" id="GMS87331.1"/>
    </source>
</evidence>
<dbReference type="InterPro" id="IPR019428">
    <property type="entry name" value="7TM_GPCR_serpentine_rcpt_Str"/>
</dbReference>
<dbReference type="EMBL" id="BTSX01000003">
    <property type="protein sequence ID" value="GMS87331.1"/>
    <property type="molecule type" value="Genomic_DNA"/>
</dbReference>
<evidence type="ECO:0000256" key="1">
    <source>
        <dbReference type="SAM" id="Phobius"/>
    </source>
</evidence>
<evidence type="ECO:0008006" key="4">
    <source>
        <dbReference type="Google" id="ProtNLM"/>
    </source>
</evidence>
<protein>
    <recommendedName>
        <fullName evidence="4">G protein-coupled receptor</fullName>
    </recommendedName>
</protein>